<protein>
    <submittedName>
        <fullName evidence="5">Spore germination protein B1</fullName>
    </submittedName>
</protein>
<keyword evidence="2 4" id="KW-0472">Membrane</keyword>
<evidence type="ECO:0000256" key="4">
    <source>
        <dbReference type="SAM" id="Phobius"/>
    </source>
</evidence>
<dbReference type="Pfam" id="PF03323">
    <property type="entry name" value="GerA"/>
    <property type="match status" value="1"/>
</dbReference>
<proteinExistence type="inferred from homology"/>
<keyword evidence="4" id="KW-0812">Transmembrane</keyword>
<name>A0ABM8VJN8_9BACL</name>
<feature type="compositionally biased region" description="Polar residues" evidence="3">
    <location>
        <begin position="498"/>
        <end position="508"/>
    </location>
</feature>
<feature type="transmembrane region" description="Helical" evidence="4">
    <location>
        <begin position="383"/>
        <end position="403"/>
    </location>
</feature>
<dbReference type="RefSeq" id="WP_230415076.1">
    <property type="nucleotide sequence ID" value="NZ_CAJVCE010000009.1"/>
</dbReference>
<evidence type="ECO:0000256" key="3">
    <source>
        <dbReference type="SAM" id="MobiDB-lite"/>
    </source>
</evidence>
<dbReference type="PANTHER" id="PTHR22550:SF5">
    <property type="entry name" value="LEUCINE ZIPPER PROTEIN 4"/>
    <property type="match status" value="1"/>
</dbReference>
<dbReference type="InterPro" id="IPR004995">
    <property type="entry name" value="Spore_Ger"/>
</dbReference>
<keyword evidence="4" id="KW-1133">Transmembrane helix</keyword>
<gene>
    <name evidence="5" type="primary">gerBA_5</name>
    <name evidence="5" type="ORF">PAECIP111802_03595</name>
</gene>
<feature type="transmembrane region" description="Helical" evidence="4">
    <location>
        <begin position="409"/>
        <end position="427"/>
    </location>
</feature>
<accession>A0ABM8VJN8</accession>
<evidence type="ECO:0000256" key="2">
    <source>
        <dbReference type="ARBA" id="ARBA00023136"/>
    </source>
</evidence>
<comment type="caution">
    <text evidence="5">The sequence shown here is derived from an EMBL/GenBank/DDBJ whole genome shotgun (WGS) entry which is preliminary data.</text>
</comment>
<organism evidence="5 6">
    <name type="scientific">Paenibacillus allorhizosphaerae</name>
    <dbReference type="NCBI Taxonomy" id="2849866"/>
    <lineage>
        <taxon>Bacteria</taxon>
        <taxon>Bacillati</taxon>
        <taxon>Bacillota</taxon>
        <taxon>Bacilli</taxon>
        <taxon>Bacillales</taxon>
        <taxon>Paenibacillaceae</taxon>
        <taxon>Paenibacillus</taxon>
    </lineage>
</organism>
<dbReference type="PANTHER" id="PTHR22550">
    <property type="entry name" value="SPORE GERMINATION PROTEIN"/>
    <property type="match status" value="1"/>
</dbReference>
<dbReference type="PIRSF" id="PIRSF005690">
    <property type="entry name" value="GerBA"/>
    <property type="match status" value="1"/>
</dbReference>
<sequence length="523" mass="57899">MDLFKSISRLLFRSKRQRLAMNETFITDAQMLSSDFNQNIKKLEGLFTECADIVFHRFQAFHRLNAVLIYFEGMSNTELTNEHIVAPLLRPQEIPGEDVRTAVMNSISSSHTKEIVTYADIVENLTIGNPVLLVQGNPYAVSVGLASITKRSIEEPTAESVVRGPREGFTESIGINTTLLRKIIKSPALKMKSVKIGRYTQTQTMIAFIDGIADRALIEEMETRLRRIDIDGILESSYIEELIEDNPYSVFPQLISTERPDVVSANLLEGRAAILVDGTPFALVAPINIFSLLQSPEDYYERFWAGSVIRWLRYFFFMIALVVPSAYVAVLTYHQEMIPTSLLLSVAKSREEIPFPALVEALVMEVTFEALREAGVRLPKQVGAAVSIVGALVIGQAAISAGLVSAPMVMVVAITGIASFTIPRYALGISVRILRFPLMFLSGMLGLLGLMLGLITIFVHLSALRSFGVPYLAPLAPLHPRLGRVLSKMPLWSRDSRPLQTGQNNLYRQASGLKPGPEQGNES</sequence>
<feature type="transmembrane region" description="Helical" evidence="4">
    <location>
        <begin position="311"/>
        <end position="333"/>
    </location>
</feature>
<evidence type="ECO:0000313" key="6">
    <source>
        <dbReference type="Proteomes" id="UP000730618"/>
    </source>
</evidence>
<evidence type="ECO:0000313" key="5">
    <source>
        <dbReference type="EMBL" id="CAG7645752.1"/>
    </source>
</evidence>
<dbReference type="InterPro" id="IPR050768">
    <property type="entry name" value="UPF0353/GerABKA_families"/>
</dbReference>
<feature type="transmembrane region" description="Helical" evidence="4">
    <location>
        <begin position="439"/>
        <end position="461"/>
    </location>
</feature>
<feature type="region of interest" description="Disordered" evidence="3">
    <location>
        <begin position="496"/>
        <end position="523"/>
    </location>
</feature>
<keyword evidence="6" id="KW-1185">Reference proteome</keyword>
<evidence type="ECO:0000256" key="1">
    <source>
        <dbReference type="ARBA" id="ARBA00005278"/>
    </source>
</evidence>
<dbReference type="EMBL" id="CAJVCE010000009">
    <property type="protein sequence ID" value="CAG7645752.1"/>
    <property type="molecule type" value="Genomic_DNA"/>
</dbReference>
<comment type="similarity">
    <text evidence="1">Belongs to the GerABKA family.</text>
</comment>
<dbReference type="Proteomes" id="UP000730618">
    <property type="component" value="Unassembled WGS sequence"/>
</dbReference>
<reference evidence="5 6" key="1">
    <citation type="submission" date="2021-06" db="EMBL/GenBank/DDBJ databases">
        <authorList>
            <person name="Criscuolo A."/>
        </authorList>
    </citation>
    <scope>NUCLEOTIDE SEQUENCE [LARGE SCALE GENOMIC DNA]</scope>
    <source>
        <strain evidence="6">CIP 111802</strain>
    </source>
</reference>